<evidence type="ECO:0000259" key="16">
    <source>
        <dbReference type="Pfam" id="PF01433"/>
    </source>
</evidence>
<dbReference type="GO" id="GO:0043171">
    <property type="term" value="P:peptide catabolic process"/>
    <property type="evidence" value="ECO:0007669"/>
    <property type="project" value="TreeGrafter"/>
</dbReference>
<keyword evidence="3" id="KW-0031">Aminopeptidase</keyword>
<evidence type="ECO:0000256" key="13">
    <source>
        <dbReference type="PIRSR" id="PIRSR634016-4"/>
    </source>
</evidence>
<dbReference type="GO" id="GO:0005615">
    <property type="term" value="C:extracellular space"/>
    <property type="evidence" value="ECO:0007669"/>
    <property type="project" value="TreeGrafter"/>
</dbReference>
<dbReference type="PANTHER" id="PTHR11533">
    <property type="entry name" value="PROTEASE M1 ZINC METALLOPROTEASE"/>
    <property type="match status" value="1"/>
</dbReference>
<evidence type="ECO:0000256" key="5">
    <source>
        <dbReference type="ARBA" id="ARBA00022723"/>
    </source>
</evidence>
<feature type="binding site" evidence="12">
    <location>
        <position position="510"/>
    </location>
    <ligand>
        <name>Zn(2+)</name>
        <dbReference type="ChEBI" id="CHEBI:29105"/>
        <note>catalytic</note>
    </ligand>
</feature>
<feature type="transmembrane region" description="Helical" evidence="15">
    <location>
        <begin position="119"/>
        <end position="144"/>
    </location>
</feature>
<dbReference type="Pfam" id="PF11838">
    <property type="entry name" value="ERAP1_C"/>
    <property type="match status" value="1"/>
</dbReference>
<organism evidence="19 20">
    <name type="scientific">Coccomyxa viridis</name>
    <dbReference type="NCBI Taxonomy" id="1274662"/>
    <lineage>
        <taxon>Eukaryota</taxon>
        <taxon>Viridiplantae</taxon>
        <taxon>Chlorophyta</taxon>
        <taxon>core chlorophytes</taxon>
        <taxon>Trebouxiophyceae</taxon>
        <taxon>Trebouxiophyceae incertae sedis</taxon>
        <taxon>Coccomyxaceae</taxon>
        <taxon>Coccomyxa</taxon>
    </lineage>
</organism>
<gene>
    <name evidence="19" type="ORF">CVIRNUC_002777</name>
</gene>
<dbReference type="Proteomes" id="UP001314263">
    <property type="component" value="Unassembled WGS sequence"/>
</dbReference>
<comment type="subcellular location">
    <subcellularLocation>
        <location evidence="1">Microsome membrane</location>
        <topology evidence="1">Peripheral membrane protein</topology>
    </subcellularLocation>
</comment>
<dbReference type="InterPro" id="IPR034016">
    <property type="entry name" value="M1_APN-typ"/>
</dbReference>
<keyword evidence="20" id="KW-1185">Reference proteome</keyword>
<evidence type="ECO:0000256" key="3">
    <source>
        <dbReference type="ARBA" id="ARBA00022438"/>
    </source>
</evidence>
<keyword evidence="4" id="KW-0645">Protease</keyword>
<evidence type="ECO:0000256" key="4">
    <source>
        <dbReference type="ARBA" id="ARBA00022670"/>
    </source>
</evidence>
<dbReference type="SUPFAM" id="SSF55486">
    <property type="entry name" value="Metalloproteases ('zincins'), catalytic domain"/>
    <property type="match status" value="1"/>
</dbReference>
<keyword evidence="9" id="KW-0482">Metalloprotease</keyword>
<dbReference type="Pfam" id="PF17900">
    <property type="entry name" value="Peptidase_M1_N"/>
    <property type="match status" value="1"/>
</dbReference>
<dbReference type="InterPro" id="IPR001930">
    <property type="entry name" value="Peptidase_M1"/>
</dbReference>
<evidence type="ECO:0000256" key="2">
    <source>
        <dbReference type="ARBA" id="ARBA00010136"/>
    </source>
</evidence>
<comment type="cofactor">
    <cofactor evidence="12">
        <name>Zn(2+)</name>
        <dbReference type="ChEBI" id="CHEBI:29105"/>
    </cofactor>
    <text evidence="12">Binds 1 zinc ion per subunit.</text>
</comment>
<feature type="active site" description="Proton acceptor" evidence="11">
    <location>
        <position position="488"/>
    </location>
</feature>
<dbReference type="PRINTS" id="PR00756">
    <property type="entry name" value="ALADIPTASE"/>
</dbReference>
<evidence type="ECO:0000256" key="8">
    <source>
        <dbReference type="ARBA" id="ARBA00022848"/>
    </source>
</evidence>
<dbReference type="GO" id="GO:0042277">
    <property type="term" value="F:peptide binding"/>
    <property type="evidence" value="ECO:0007669"/>
    <property type="project" value="TreeGrafter"/>
</dbReference>
<protein>
    <recommendedName>
        <fullName evidence="10">Alpha-aminoacylpeptide hydrolase</fullName>
    </recommendedName>
</protein>
<dbReference type="InterPro" id="IPR027268">
    <property type="entry name" value="Peptidase_M4/M1_CTD_sf"/>
</dbReference>
<feature type="region of interest" description="Disordered" evidence="14">
    <location>
        <begin position="1"/>
        <end position="48"/>
    </location>
</feature>
<evidence type="ECO:0000256" key="14">
    <source>
        <dbReference type="SAM" id="MobiDB-lite"/>
    </source>
</evidence>
<dbReference type="Gene3D" id="1.10.390.10">
    <property type="entry name" value="Neutral Protease Domain 2"/>
    <property type="match status" value="1"/>
</dbReference>
<evidence type="ECO:0000256" key="12">
    <source>
        <dbReference type="PIRSR" id="PIRSR634016-3"/>
    </source>
</evidence>
<dbReference type="FunFam" id="1.10.390.10:FF:000013">
    <property type="entry name" value="Aminopeptidase N"/>
    <property type="match status" value="1"/>
</dbReference>
<evidence type="ECO:0000256" key="1">
    <source>
        <dbReference type="ARBA" id="ARBA00004174"/>
    </source>
</evidence>
<dbReference type="CDD" id="cd09601">
    <property type="entry name" value="M1_APN-Q_like"/>
    <property type="match status" value="1"/>
</dbReference>
<evidence type="ECO:0000256" key="10">
    <source>
        <dbReference type="ARBA" id="ARBA00029840"/>
    </source>
</evidence>
<dbReference type="GO" id="GO:0016020">
    <property type="term" value="C:membrane"/>
    <property type="evidence" value="ECO:0007669"/>
    <property type="project" value="TreeGrafter"/>
</dbReference>
<keyword evidence="7 12" id="KW-0862">Zinc</keyword>
<dbReference type="GO" id="GO:0008270">
    <property type="term" value="F:zinc ion binding"/>
    <property type="evidence" value="ECO:0007669"/>
    <property type="project" value="InterPro"/>
</dbReference>
<sequence length="1175" mass="128756">MAHPNGLSKRLGDAGTEPPDTPGSSPRHAEQDPGPASRSGMDEEDSVGYEQQDHAAVFDLSMDYSDDEVLLDWEQYSGGRKYHFLGKDVTWLAKACPFCPCWTPPEWWYKYGRRQRRIILGYTAFAGLGLVFVAMIIGFIIYGMHSGNRDTHSDPDQITSSRGFMGKWDVQPKVDLSKHQHCSWQSMRLPTTVVPVLYELSLYTDLEEPFAVNGSVLITVNMTEASPCVVLHAREMSISHVAIEEPHTHGLWSLNATSEQLTLAFPSALPVSELTLLIRFNYTLSEGLSGFYRSTYKAGVTNYIIGTTQFEPDGARQAFPCFDEPGLKAPFSIDLTAPASQAVLSNARPASRVPISEGLALHTFEQTPPMSTYLVAFVIGNLTNVSALVPGRTPFDEARTVSIWATPHSVEDMGAALESVTIILPTYENLFDMAYPLPKMDLVAIPDFEAGAMENWGLLLFRETTLLASKQGSSIDTLREVTQTIAHEMSHMWLGNLVTPAWWSEVWLKEGFAAYFETLGATAANANLAVLETFYGDVTSKALTADAKNSSNHALVSRKAVETDADIETMFDDISYSKGASVLRMLRAYLTREMTPSPRLRRALQQDGSDILFGTEDDPFIRGVRIWLKAHQYSTSTTEQLWAAMSSAVGRNVGAWMQGWSYQEGFPLVRVTLGGITGREVSVSQKPFTMDGELGCGAAGEPGLAGERRVTPWWVPLAFKTSRDIATHWAPLETCASATPIYTLQGEGDWVKLNAGQHGFYRVQYPEELWHRLTEVAARVVDEVPLLPEVEFAGLLDDAWALNDAGTLPIHVFLNFTRALAARQVGEYLPWQVAGPILVKIRDLLALEEPGKGCPDAFSHYMLGNVTIPFVDGLSSDPTFGLKRSDDAIITDDTPAEMRLLFPYVIGLSGEFNNTSVALAATNLFTGFSNGMPEQPDMLEVIFNLAVMHGGIQTYSTMQRLYLEAEEPDVREKTLLALAWATEPQLIEDTLEAALGDAVRAQHTCQLIQAVADRGGKSLQAAWSFLRRKLEDVHKKLGQDEEAGTKVGRLLSGIGSLLASEAAVGQVEALFREHQDIFQEESYRDDAVQSIRNNVRWLASNGAAVCAWLGTAPPATMRIPGLAGTSQAPAAAPGLARARAPGMRVSSAPAPGPGQHFTRAAAPAPAPARMRYHWG</sequence>
<evidence type="ECO:0000256" key="9">
    <source>
        <dbReference type="ARBA" id="ARBA00023049"/>
    </source>
</evidence>
<evidence type="ECO:0000259" key="18">
    <source>
        <dbReference type="Pfam" id="PF17900"/>
    </source>
</evidence>
<dbReference type="GO" id="GO:0006508">
    <property type="term" value="P:proteolysis"/>
    <property type="evidence" value="ECO:0007669"/>
    <property type="project" value="UniProtKB-KW"/>
</dbReference>
<feature type="binding site" evidence="12">
    <location>
        <position position="491"/>
    </location>
    <ligand>
        <name>Zn(2+)</name>
        <dbReference type="ChEBI" id="CHEBI:29105"/>
        <note>catalytic</note>
    </ligand>
</feature>
<proteinExistence type="inferred from homology"/>
<dbReference type="InterPro" id="IPR050344">
    <property type="entry name" value="Peptidase_M1_aminopeptidases"/>
</dbReference>
<feature type="binding site" evidence="12">
    <location>
        <position position="487"/>
    </location>
    <ligand>
        <name>Zn(2+)</name>
        <dbReference type="ChEBI" id="CHEBI:29105"/>
        <note>catalytic</note>
    </ligand>
</feature>
<dbReference type="GO" id="GO:0005737">
    <property type="term" value="C:cytoplasm"/>
    <property type="evidence" value="ECO:0007669"/>
    <property type="project" value="TreeGrafter"/>
</dbReference>
<dbReference type="EMBL" id="CAUYUE010000004">
    <property type="protein sequence ID" value="CAK0760513.1"/>
    <property type="molecule type" value="Genomic_DNA"/>
</dbReference>
<keyword evidence="6" id="KW-0378">Hydrolase</keyword>
<dbReference type="Gene3D" id="2.60.40.1730">
    <property type="entry name" value="tricorn interacting facor f3 domain"/>
    <property type="match status" value="1"/>
</dbReference>
<dbReference type="InterPro" id="IPR024571">
    <property type="entry name" value="ERAP1-like_C_dom"/>
</dbReference>
<feature type="domain" description="ERAP1-like C-terminal" evidence="17">
    <location>
        <begin position="750"/>
        <end position="1091"/>
    </location>
</feature>
<dbReference type="Gene3D" id="1.25.50.20">
    <property type="match status" value="1"/>
</dbReference>
<dbReference type="PANTHER" id="PTHR11533:SF299">
    <property type="entry name" value="AMINOPEPTIDASE"/>
    <property type="match status" value="1"/>
</dbReference>
<dbReference type="Gene3D" id="2.60.40.1910">
    <property type="match status" value="1"/>
</dbReference>
<feature type="domain" description="Aminopeptidase N-like N-terminal" evidence="18">
    <location>
        <begin position="195"/>
        <end position="374"/>
    </location>
</feature>
<dbReference type="SUPFAM" id="SSF63737">
    <property type="entry name" value="Leukotriene A4 hydrolase N-terminal domain"/>
    <property type="match status" value="1"/>
</dbReference>
<reference evidence="19 20" key="1">
    <citation type="submission" date="2023-10" db="EMBL/GenBank/DDBJ databases">
        <authorList>
            <person name="Maclean D."/>
            <person name="Macfadyen A."/>
        </authorList>
    </citation>
    <scope>NUCLEOTIDE SEQUENCE [LARGE SCALE GENOMIC DNA]</scope>
</reference>
<evidence type="ECO:0000259" key="17">
    <source>
        <dbReference type="Pfam" id="PF11838"/>
    </source>
</evidence>
<dbReference type="InterPro" id="IPR045357">
    <property type="entry name" value="Aminopeptidase_N-like_N"/>
</dbReference>
<dbReference type="Pfam" id="PF01433">
    <property type="entry name" value="Peptidase_M1"/>
    <property type="match status" value="1"/>
</dbReference>
<evidence type="ECO:0000256" key="7">
    <source>
        <dbReference type="ARBA" id="ARBA00022833"/>
    </source>
</evidence>
<dbReference type="GO" id="GO:0070006">
    <property type="term" value="F:metalloaminopeptidase activity"/>
    <property type="evidence" value="ECO:0007669"/>
    <property type="project" value="TreeGrafter"/>
</dbReference>
<keyword evidence="15" id="KW-0472">Membrane</keyword>
<evidence type="ECO:0000313" key="20">
    <source>
        <dbReference type="Proteomes" id="UP001314263"/>
    </source>
</evidence>
<evidence type="ECO:0000256" key="6">
    <source>
        <dbReference type="ARBA" id="ARBA00022801"/>
    </source>
</evidence>
<feature type="site" description="Transition state stabilizer" evidence="13">
    <location>
        <position position="576"/>
    </location>
</feature>
<dbReference type="InterPro" id="IPR014782">
    <property type="entry name" value="Peptidase_M1_dom"/>
</dbReference>
<accession>A0AAV1HXH3</accession>
<keyword evidence="15" id="KW-1133">Transmembrane helix</keyword>
<evidence type="ECO:0000256" key="11">
    <source>
        <dbReference type="PIRSR" id="PIRSR634016-1"/>
    </source>
</evidence>
<name>A0AAV1HXH3_9CHLO</name>
<keyword evidence="8" id="KW-0256">Endoplasmic reticulum</keyword>
<keyword evidence="5 12" id="KW-0479">Metal-binding</keyword>
<comment type="similarity">
    <text evidence="2">Belongs to the peptidase M1 family.</text>
</comment>
<dbReference type="InterPro" id="IPR042097">
    <property type="entry name" value="Aminopeptidase_N-like_N_sf"/>
</dbReference>
<evidence type="ECO:0000256" key="15">
    <source>
        <dbReference type="SAM" id="Phobius"/>
    </source>
</evidence>
<feature type="domain" description="Peptidase M1 membrane alanine aminopeptidase" evidence="16">
    <location>
        <begin position="416"/>
        <end position="593"/>
    </location>
</feature>
<keyword evidence="15" id="KW-0812">Transmembrane</keyword>
<comment type="caution">
    <text evidence="19">The sequence shown here is derived from an EMBL/GenBank/DDBJ whole genome shotgun (WGS) entry which is preliminary data.</text>
</comment>
<dbReference type="AlphaFoldDB" id="A0AAV1HXH3"/>
<evidence type="ECO:0000313" key="19">
    <source>
        <dbReference type="EMBL" id="CAK0760513.1"/>
    </source>
</evidence>
<feature type="region of interest" description="Disordered" evidence="14">
    <location>
        <begin position="1143"/>
        <end position="1164"/>
    </location>
</feature>
<keyword evidence="8" id="KW-0492">Microsome</keyword>